<dbReference type="GO" id="GO:0005737">
    <property type="term" value="C:cytoplasm"/>
    <property type="evidence" value="ECO:0007669"/>
    <property type="project" value="TreeGrafter"/>
</dbReference>
<dbReference type="PANTHER" id="PTHR48079">
    <property type="entry name" value="PROTEIN YEEZ"/>
    <property type="match status" value="1"/>
</dbReference>
<evidence type="ECO:0000313" key="3">
    <source>
        <dbReference type="Proteomes" id="UP000283895"/>
    </source>
</evidence>
<protein>
    <recommendedName>
        <fullName evidence="1">NAD-dependent epimerase/dehydratase domain-containing protein</fullName>
    </recommendedName>
</protein>
<evidence type="ECO:0000313" key="2">
    <source>
        <dbReference type="EMBL" id="ROV93189.1"/>
    </source>
</evidence>
<gene>
    <name evidence="2" type="ORF">VMCG_08727</name>
</gene>
<dbReference type="InterPro" id="IPR036291">
    <property type="entry name" value="NAD(P)-bd_dom_sf"/>
</dbReference>
<name>A0A423VQ98_9PEZI</name>
<proteinExistence type="predicted"/>
<dbReference type="Pfam" id="PF01370">
    <property type="entry name" value="Epimerase"/>
    <property type="match status" value="1"/>
</dbReference>
<dbReference type="SUPFAM" id="SSF51735">
    <property type="entry name" value="NAD(P)-binding Rossmann-fold domains"/>
    <property type="match status" value="1"/>
</dbReference>
<dbReference type="PANTHER" id="PTHR48079:SF3">
    <property type="entry name" value="NAD-DEPENDENT EPIMERASE_DEHYDRATASE DOMAIN-CONTAINING PROTEIN"/>
    <property type="match status" value="1"/>
</dbReference>
<dbReference type="GO" id="GO:0004029">
    <property type="term" value="F:aldehyde dehydrogenase (NAD+) activity"/>
    <property type="evidence" value="ECO:0007669"/>
    <property type="project" value="TreeGrafter"/>
</dbReference>
<sequence length="352" mass="38974">MSPHPQLRTALVTGANGYIGNAVARAFVRAGWVVYGLVRTPSSAPSLAIEEILPIIGSIDDPISHEKIRSQLPPTLDTIISATENLGDYIVHYSNIISLLQILSETSVANGVKPLVIFTSGCKDYGAGPHYANDPKLTPHTEESPIRPPQFATLRAKYSLEFLEHKEYTFTPVLVRPTNVHGRSSSFYGTFFEMGKRTTEAEKPLVMAFPPDSICHCMHVDDCGDAYVAIASHPRREEVAGQAFNISARRYETVDELGKALAVEYGISQGLKYVDPKDLKPGENPWPPLMLDFPQWTGSDKLRRITGWSDHRPLFTEALHVYRLAYEAAQVAGNMNVQKTMAFLQTVKSEMS</sequence>
<dbReference type="AlphaFoldDB" id="A0A423VQ98"/>
<comment type="caution">
    <text evidence="2">The sequence shown here is derived from an EMBL/GenBank/DDBJ whole genome shotgun (WGS) entry which is preliminary data.</text>
</comment>
<accession>A0A423VQ98</accession>
<evidence type="ECO:0000259" key="1">
    <source>
        <dbReference type="Pfam" id="PF01370"/>
    </source>
</evidence>
<dbReference type="OrthoDB" id="2735536at2759"/>
<dbReference type="Gene3D" id="3.40.50.720">
    <property type="entry name" value="NAD(P)-binding Rossmann-like Domain"/>
    <property type="match status" value="1"/>
</dbReference>
<organism evidence="2 3">
    <name type="scientific">Cytospora schulzeri</name>
    <dbReference type="NCBI Taxonomy" id="448051"/>
    <lineage>
        <taxon>Eukaryota</taxon>
        <taxon>Fungi</taxon>
        <taxon>Dikarya</taxon>
        <taxon>Ascomycota</taxon>
        <taxon>Pezizomycotina</taxon>
        <taxon>Sordariomycetes</taxon>
        <taxon>Sordariomycetidae</taxon>
        <taxon>Diaporthales</taxon>
        <taxon>Cytosporaceae</taxon>
        <taxon>Cytospora</taxon>
    </lineage>
</organism>
<dbReference type="InterPro" id="IPR051783">
    <property type="entry name" value="NAD(P)-dependent_oxidoreduct"/>
</dbReference>
<dbReference type="InterPro" id="IPR001509">
    <property type="entry name" value="Epimerase_deHydtase"/>
</dbReference>
<reference evidence="2 3" key="1">
    <citation type="submission" date="2015-09" db="EMBL/GenBank/DDBJ databases">
        <title>Host preference determinants of Valsa canker pathogens revealed by comparative genomics.</title>
        <authorList>
            <person name="Yin Z."/>
            <person name="Huang L."/>
        </authorList>
    </citation>
    <scope>NUCLEOTIDE SEQUENCE [LARGE SCALE GENOMIC DNA]</scope>
    <source>
        <strain evidence="2 3">03-1</strain>
    </source>
</reference>
<feature type="domain" description="NAD-dependent epimerase/dehydratase" evidence="1">
    <location>
        <begin position="10"/>
        <end position="246"/>
    </location>
</feature>
<dbReference type="EMBL" id="LKEA01000046">
    <property type="protein sequence ID" value="ROV93189.1"/>
    <property type="molecule type" value="Genomic_DNA"/>
</dbReference>
<dbReference type="Proteomes" id="UP000283895">
    <property type="component" value="Unassembled WGS sequence"/>
</dbReference>
<keyword evidence="3" id="KW-1185">Reference proteome</keyword>